<evidence type="ECO:0000259" key="1">
    <source>
        <dbReference type="Pfam" id="PF12706"/>
    </source>
</evidence>
<reference evidence="2 3" key="1">
    <citation type="submission" date="2020-03" db="EMBL/GenBank/DDBJ databases">
        <title>Roseomonas selenitidurans sp. nov. isolated from soil.</title>
        <authorList>
            <person name="Liu H."/>
        </authorList>
    </citation>
    <scope>NUCLEOTIDE SEQUENCE [LARGE SCALE GENOMIC DNA]</scope>
    <source>
        <strain evidence="2 3">JCM 15073</strain>
    </source>
</reference>
<dbReference type="PIRSF" id="PIRSF038896">
    <property type="entry name" value="NAPE-PLD"/>
    <property type="match status" value="1"/>
</dbReference>
<feature type="domain" description="Metallo-beta-lactamase" evidence="1">
    <location>
        <begin position="78"/>
        <end position="274"/>
    </location>
</feature>
<protein>
    <submittedName>
        <fullName evidence="2">MBL fold metallo-hydrolase</fullName>
    </submittedName>
</protein>
<evidence type="ECO:0000313" key="2">
    <source>
        <dbReference type="EMBL" id="NKE44901.1"/>
    </source>
</evidence>
<dbReference type="InterPro" id="IPR001279">
    <property type="entry name" value="Metallo-B-lactamas"/>
</dbReference>
<dbReference type="SUPFAM" id="SSF56281">
    <property type="entry name" value="Metallo-hydrolase/oxidoreductase"/>
    <property type="match status" value="1"/>
</dbReference>
<dbReference type="Gene3D" id="3.60.15.10">
    <property type="entry name" value="Ribonuclease Z/Hydroxyacylglutathione hydrolase-like"/>
    <property type="match status" value="1"/>
</dbReference>
<dbReference type="Proteomes" id="UP000765160">
    <property type="component" value="Unassembled WGS sequence"/>
</dbReference>
<dbReference type="Pfam" id="PF12706">
    <property type="entry name" value="Lactamase_B_2"/>
    <property type="match status" value="1"/>
</dbReference>
<dbReference type="InterPro" id="IPR024884">
    <property type="entry name" value="NAPE-PLD"/>
</dbReference>
<keyword evidence="3" id="KW-1185">Reference proteome</keyword>
<evidence type="ECO:0000313" key="3">
    <source>
        <dbReference type="Proteomes" id="UP000765160"/>
    </source>
</evidence>
<dbReference type="EMBL" id="JAAVTX010000002">
    <property type="protein sequence ID" value="NKE44901.1"/>
    <property type="molecule type" value="Genomic_DNA"/>
</dbReference>
<dbReference type="PANTHER" id="PTHR15032:SF4">
    <property type="entry name" value="N-ACYL-PHOSPHATIDYLETHANOLAMINE-HYDROLYZING PHOSPHOLIPASE D"/>
    <property type="match status" value="1"/>
</dbReference>
<comment type="caution">
    <text evidence="2">The sequence shown here is derived from an EMBL/GenBank/DDBJ whole genome shotgun (WGS) entry which is preliminary data.</text>
</comment>
<sequence>MSDFASRRLGGRFVNLHSDVDHGLRDVWRWSRSRQVAPWPAWIIDPPQPPPPRIGAGRIAATFIGHASWLLQIGGVAVLIDPVWSPRASPLRFAGPKRVRAPGQALEALPKVDLLLVSHNHYDHCDLATLQRVQARWAPPAVTSLGTGRLLAKAGLRALREMDWWDSVEVAGLRVTYVPSQHFSARTLFDRNRALWGGFIIQAPDGATVYFAGDSGWCPHFSEIGRRFGMIDLALIPIGAYAPRWFMRTQHMDPDEAVQAHLACGARASLAMHFGTFFGLTDEPIDEPAALLEAAKARHGVAQDAFRVPGFGETRYYPAA</sequence>
<proteinExistence type="predicted"/>
<dbReference type="PANTHER" id="PTHR15032">
    <property type="entry name" value="N-ACYL-PHOSPHATIDYLETHANOLAMINE-HYDROLYZING PHOSPHOLIPASE D"/>
    <property type="match status" value="1"/>
</dbReference>
<accession>A0ABX1EXT1</accession>
<dbReference type="InterPro" id="IPR036866">
    <property type="entry name" value="RibonucZ/Hydroxyglut_hydro"/>
</dbReference>
<name>A0ABX1EXT1_9PROT</name>
<gene>
    <name evidence="2" type="ORF">HB662_08930</name>
</gene>
<organism evidence="2 3">
    <name type="scientific">Falsiroseomonas frigidaquae</name>
    <dbReference type="NCBI Taxonomy" id="487318"/>
    <lineage>
        <taxon>Bacteria</taxon>
        <taxon>Pseudomonadati</taxon>
        <taxon>Pseudomonadota</taxon>
        <taxon>Alphaproteobacteria</taxon>
        <taxon>Acetobacterales</taxon>
        <taxon>Roseomonadaceae</taxon>
        <taxon>Falsiroseomonas</taxon>
    </lineage>
</organism>
<dbReference type="RefSeq" id="WP_168049311.1">
    <property type="nucleotide sequence ID" value="NZ_JAATJR010000002.1"/>
</dbReference>